<proteinExistence type="predicted"/>
<gene>
    <name evidence="2" type="ORF">FB192DRAFT_1117470</name>
</gene>
<organism evidence="2 3">
    <name type="scientific">Mucor circinelloides f. lusitanicus</name>
    <name type="common">Mucor racemosus var. lusitanicus</name>
    <dbReference type="NCBI Taxonomy" id="29924"/>
    <lineage>
        <taxon>Eukaryota</taxon>
        <taxon>Fungi</taxon>
        <taxon>Fungi incertae sedis</taxon>
        <taxon>Mucoromycota</taxon>
        <taxon>Mucoromycotina</taxon>
        <taxon>Mucoromycetes</taxon>
        <taxon>Mucorales</taxon>
        <taxon>Mucorineae</taxon>
        <taxon>Mucoraceae</taxon>
        <taxon>Mucor</taxon>
    </lineage>
</organism>
<evidence type="ECO:0000313" key="3">
    <source>
        <dbReference type="Proteomes" id="UP000469890"/>
    </source>
</evidence>
<keyword evidence="1" id="KW-1133">Transmembrane helix</keyword>
<evidence type="ECO:0000256" key="1">
    <source>
        <dbReference type="SAM" id="Phobius"/>
    </source>
</evidence>
<reference evidence="2 3" key="1">
    <citation type="submission" date="2019-09" db="EMBL/GenBank/DDBJ databases">
        <authorList>
            <consortium name="DOE Joint Genome Institute"/>
            <person name="Mondo S.J."/>
            <person name="Navarro-Mendoza M.I."/>
            <person name="Perez-Arques C."/>
            <person name="Panchal S."/>
            <person name="Nicolas F.E."/>
            <person name="Ganguly P."/>
            <person name="Pangilinan J."/>
            <person name="Grigoriev I."/>
            <person name="Heitman J."/>
            <person name="Sanya K."/>
            <person name="Garre V."/>
        </authorList>
    </citation>
    <scope>NUCLEOTIDE SEQUENCE [LARGE SCALE GENOMIC DNA]</scope>
    <source>
        <strain evidence="2 3">MU402</strain>
    </source>
</reference>
<dbReference type="AlphaFoldDB" id="A0A8H4BED1"/>
<evidence type="ECO:0000313" key="2">
    <source>
        <dbReference type="EMBL" id="KAF1800496.1"/>
    </source>
</evidence>
<keyword evidence="1" id="KW-0472">Membrane</keyword>
<sequence length="83" mass="9673">MNSLFGEMEYNKPFLVTYLNTATFSFYLIPLLFKKWRHNTRHSSHQDVLPASPTDENTKLLDNSINNNNNVCVHLPVLPLFLH</sequence>
<accession>A0A8H4BED1</accession>
<dbReference type="EMBL" id="JAAECE010000005">
    <property type="protein sequence ID" value="KAF1800496.1"/>
    <property type="molecule type" value="Genomic_DNA"/>
</dbReference>
<protein>
    <submittedName>
        <fullName evidence="2">Uncharacterized protein</fullName>
    </submittedName>
</protein>
<comment type="caution">
    <text evidence="2">The sequence shown here is derived from an EMBL/GenBank/DDBJ whole genome shotgun (WGS) entry which is preliminary data.</text>
</comment>
<keyword evidence="1" id="KW-0812">Transmembrane</keyword>
<dbReference type="Proteomes" id="UP000469890">
    <property type="component" value="Unassembled WGS sequence"/>
</dbReference>
<feature type="transmembrane region" description="Helical" evidence="1">
    <location>
        <begin position="15"/>
        <end position="33"/>
    </location>
</feature>
<name>A0A8H4BED1_MUCCL</name>